<accession>A0A1P8WR74</accession>
<feature type="chain" id="PRO_5012026584" evidence="3">
    <location>
        <begin position="21"/>
        <end position="459"/>
    </location>
</feature>
<dbReference type="InterPro" id="IPR050738">
    <property type="entry name" value="Sulfatase"/>
</dbReference>
<name>A0A1P8WR74_9PLAN</name>
<dbReference type="OrthoDB" id="9783154at2"/>
<dbReference type="InterPro" id="IPR017850">
    <property type="entry name" value="Alkaline_phosphatase_core_sf"/>
</dbReference>
<dbReference type="EC" id="3.1.6.1" evidence="5"/>
<dbReference type="Gene3D" id="3.30.1120.10">
    <property type="match status" value="1"/>
</dbReference>
<sequence precursor="true">MKSLLVFLSALFTVQQFATAAAPKPNIVYILLDDAGYGDLSCYGQKLFTTPHIDRLAAEGMKFTEHYSGSTVCAPTRCSLMTGLHTGHTYVRGNREVKPEGQAAMPADIVTIPRLLKKAGYKTGAFGKWGLGAPSSPSDPAEHFDLFYGYNCQREAHSYYPDHLWRNKQRVPMDGETYTATLIMDEALQFVRDNKADPFFLFLPVTIPHAAMHAPEEYVKPWREKFPQFEDKIGKYSGPEVRNPVAAFAGMMTLMDEGVGDLMALLSELNIDDNTIVLFSSDNGPHKEGGHDPEFFNSNGPLKGHKRDLYEGGIRAPLIARWPGNIEPGTTSALISAHWDMLPTFCELAGVDIPAGLDGISMVSELTGEGSQTPHEFLYWEFYEKGGKRAVRFGNWKAVQQNLTGVNQKDGVELYDLSSDIGEEHNIADDHPDQVKRALEYFAAAHTPSEFWSFGRRKK</sequence>
<feature type="signal peptide" evidence="3">
    <location>
        <begin position="1"/>
        <end position="20"/>
    </location>
</feature>
<dbReference type="AlphaFoldDB" id="A0A1P8WR74"/>
<feature type="domain" description="Sulfatase N-terminal" evidence="4">
    <location>
        <begin position="25"/>
        <end position="351"/>
    </location>
</feature>
<evidence type="ECO:0000256" key="2">
    <source>
        <dbReference type="ARBA" id="ARBA00022801"/>
    </source>
</evidence>
<dbReference type="EMBL" id="CP017641">
    <property type="protein sequence ID" value="APZ96561.1"/>
    <property type="molecule type" value="Genomic_DNA"/>
</dbReference>
<organism evidence="5 6">
    <name type="scientific">Fuerstiella marisgermanici</name>
    <dbReference type="NCBI Taxonomy" id="1891926"/>
    <lineage>
        <taxon>Bacteria</taxon>
        <taxon>Pseudomonadati</taxon>
        <taxon>Planctomycetota</taxon>
        <taxon>Planctomycetia</taxon>
        <taxon>Planctomycetales</taxon>
        <taxon>Planctomycetaceae</taxon>
        <taxon>Fuerstiella</taxon>
    </lineage>
</organism>
<dbReference type="PANTHER" id="PTHR42693:SF53">
    <property type="entry name" value="ENDO-4-O-SULFATASE"/>
    <property type="match status" value="1"/>
</dbReference>
<dbReference type="GO" id="GO:0004065">
    <property type="term" value="F:arylsulfatase activity"/>
    <property type="evidence" value="ECO:0007669"/>
    <property type="project" value="UniProtKB-EC"/>
</dbReference>
<dbReference type="RefSeq" id="WP_077027565.1">
    <property type="nucleotide sequence ID" value="NZ_CP017641.1"/>
</dbReference>
<proteinExistence type="inferred from homology"/>
<protein>
    <submittedName>
        <fullName evidence="5">Arylsulfatase</fullName>
        <ecNumber evidence="5">3.1.6.1</ecNumber>
    </submittedName>
</protein>
<comment type="similarity">
    <text evidence="1">Belongs to the sulfatase family.</text>
</comment>
<keyword evidence="6" id="KW-1185">Reference proteome</keyword>
<reference evidence="5 6" key="1">
    <citation type="journal article" date="2016" name="Front. Microbiol.">
        <title>Fuerstia marisgermanicae gen. nov., sp. nov., an Unusual Member of the Phylum Planctomycetes from the German Wadden Sea.</title>
        <authorList>
            <person name="Kohn T."/>
            <person name="Heuer A."/>
            <person name="Jogler M."/>
            <person name="Vollmers J."/>
            <person name="Boedeker C."/>
            <person name="Bunk B."/>
            <person name="Rast P."/>
            <person name="Borchert D."/>
            <person name="Glockner I."/>
            <person name="Freese H.M."/>
            <person name="Klenk H.P."/>
            <person name="Overmann J."/>
            <person name="Kaster A.K."/>
            <person name="Rohde M."/>
            <person name="Wiegand S."/>
            <person name="Jogler C."/>
        </authorList>
    </citation>
    <scope>NUCLEOTIDE SEQUENCE [LARGE SCALE GENOMIC DNA]</scope>
    <source>
        <strain evidence="5 6">NH11</strain>
    </source>
</reference>
<dbReference type="KEGG" id="fmr:Fuma_06230"/>
<evidence type="ECO:0000259" key="4">
    <source>
        <dbReference type="Pfam" id="PF00884"/>
    </source>
</evidence>
<dbReference type="Proteomes" id="UP000187735">
    <property type="component" value="Chromosome"/>
</dbReference>
<dbReference type="Pfam" id="PF00884">
    <property type="entry name" value="Sulfatase"/>
    <property type="match status" value="1"/>
</dbReference>
<dbReference type="CDD" id="cd16145">
    <property type="entry name" value="ARS_like"/>
    <property type="match status" value="1"/>
</dbReference>
<evidence type="ECO:0000313" key="5">
    <source>
        <dbReference type="EMBL" id="APZ96561.1"/>
    </source>
</evidence>
<dbReference type="InterPro" id="IPR000917">
    <property type="entry name" value="Sulfatase_N"/>
</dbReference>
<evidence type="ECO:0000313" key="6">
    <source>
        <dbReference type="Proteomes" id="UP000187735"/>
    </source>
</evidence>
<gene>
    <name evidence="5" type="primary">atsA_44</name>
    <name evidence="5" type="ORF">Fuma_06230</name>
</gene>
<evidence type="ECO:0000256" key="3">
    <source>
        <dbReference type="SAM" id="SignalP"/>
    </source>
</evidence>
<keyword evidence="2 5" id="KW-0378">Hydrolase</keyword>
<evidence type="ECO:0000256" key="1">
    <source>
        <dbReference type="ARBA" id="ARBA00008779"/>
    </source>
</evidence>
<dbReference type="SUPFAM" id="SSF53649">
    <property type="entry name" value="Alkaline phosphatase-like"/>
    <property type="match status" value="1"/>
</dbReference>
<keyword evidence="3" id="KW-0732">Signal</keyword>
<dbReference type="Gene3D" id="3.40.720.10">
    <property type="entry name" value="Alkaline Phosphatase, subunit A"/>
    <property type="match status" value="1"/>
</dbReference>
<dbReference type="STRING" id="1891926.Fuma_06230"/>
<dbReference type="PANTHER" id="PTHR42693">
    <property type="entry name" value="ARYLSULFATASE FAMILY MEMBER"/>
    <property type="match status" value="1"/>
</dbReference>